<proteinExistence type="predicted"/>
<dbReference type="EMBL" id="BKCJ011755835">
    <property type="protein sequence ID" value="GFD50311.1"/>
    <property type="molecule type" value="Genomic_DNA"/>
</dbReference>
<accession>A0A699WZM1</accession>
<gene>
    <name evidence="1" type="ORF">Tci_922280</name>
</gene>
<organism evidence="1">
    <name type="scientific">Tanacetum cinerariifolium</name>
    <name type="common">Dalmatian daisy</name>
    <name type="synonym">Chrysanthemum cinerariifolium</name>
    <dbReference type="NCBI Taxonomy" id="118510"/>
    <lineage>
        <taxon>Eukaryota</taxon>
        <taxon>Viridiplantae</taxon>
        <taxon>Streptophyta</taxon>
        <taxon>Embryophyta</taxon>
        <taxon>Tracheophyta</taxon>
        <taxon>Spermatophyta</taxon>
        <taxon>Magnoliopsida</taxon>
        <taxon>eudicotyledons</taxon>
        <taxon>Gunneridae</taxon>
        <taxon>Pentapetalae</taxon>
        <taxon>asterids</taxon>
        <taxon>campanulids</taxon>
        <taxon>Asterales</taxon>
        <taxon>Asteraceae</taxon>
        <taxon>Asteroideae</taxon>
        <taxon>Anthemideae</taxon>
        <taxon>Anthemidinae</taxon>
        <taxon>Tanacetum</taxon>
    </lineage>
</organism>
<feature type="non-terminal residue" evidence="1">
    <location>
        <position position="1"/>
    </location>
</feature>
<feature type="non-terminal residue" evidence="1">
    <location>
        <position position="73"/>
    </location>
</feature>
<sequence length="73" mass="8136">DTVSDALKNKLTGKGKKPVVGKLKKDVYDSELKTNVVDYSSDEAYRKRKKLRIKAGLNRKRSGSGSYDSSEID</sequence>
<dbReference type="AlphaFoldDB" id="A0A699WZM1"/>
<protein>
    <submittedName>
        <fullName evidence="1">Uncharacterized protein</fullName>
    </submittedName>
</protein>
<reference evidence="1" key="1">
    <citation type="journal article" date="2019" name="Sci. Rep.">
        <title>Draft genome of Tanacetum cinerariifolium, the natural source of mosquito coil.</title>
        <authorList>
            <person name="Yamashiro T."/>
            <person name="Shiraishi A."/>
            <person name="Satake H."/>
            <person name="Nakayama K."/>
        </authorList>
    </citation>
    <scope>NUCLEOTIDE SEQUENCE</scope>
</reference>
<evidence type="ECO:0000313" key="1">
    <source>
        <dbReference type="EMBL" id="GFD50311.1"/>
    </source>
</evidence>
<comment type="caution">
    <text evidence="1">The sequence shown here is derived from an EMBL/GenBank/DDBJ whole genome shotgun (WGS) entry which is preliminary data.</text>
</comment>
<name>A0A699WZM1_TANCI</name>